<evidence type="ECO:0000256" key="6">
    <source>
        <dbReference type="ARBA" id="ARBA00022737"/>
    </source>
</evidence>
<dbReference type="EMBL" id="MKZY01000001">
    <property type="protein sequence ID" value="OOO13812.1"/>
    <property type="molecule type" value="Genomic_DNA"/>
</dbReference>
<dbReference type="InterPro" id="IPR011009">
    <property type="entry name" value="Kinase-like_dom_sf"/>
</dbReference>
<organism evidence="18 19">
    <name type="scientific">Aspergillus oryzae</name>
    <name type="common">Yellow koji mold</name>
    <dbReference type="NCBI Taxonomy" id="5062"/>
    <lineage>
        <taxon>Eukaryota</taxon>
        <taxon>Fungi</taxon>
        <taxon>Dikarya</taxon>
        <taxon>Ascomycota</taxon>
        <taxon>Pezizomycotina</taxon>
        <taxon>Eurotiomycetes</taxon>
        <taxon>Eurotiomycetidae</taxon>
        <taxon>Eurotiales</taxon>
        <taxon>Aspergillaceae</taxon>
        <taxon>Aspergillus</taxon>
        <taxon>Aspergillus subgen. Circumdati</taxon>
    </lineage>
</organism>
<dbReference type="Pfam" id="PF00295">
    <property type="entry name" value="Glyco_hydro_28"/>
    <property type="match status" value="1"/>
</dbReference>
<feature type="active site" evidence="14">
    <location>
        <position position="224"/>
    </location>
</feature>
<dbReference type="PROSITE" id="PS50011">
    <property type="entry name" value="PROTEIN_KINASE_DOM"/>
    <property type="match status" value="1"/>
</dbReference>
<comment type="subcellular location">
    <subcellularLocation>
        <location evidence="1">Secreted</location>
    </subcellularLocation>
</comment>
<keyword evidence="6" id="KW-0677">Repeat</keyword>
<dbReference type="EC" id="3.2.1.15" evidence="3"/>
<dbReference type="Pfam" id="PF07714">
    <property type="entry name" value="PK_Tyr_Ser-Thr"/>
    <property type="match status" value="1"/>
</dbReference>
<evidence type="ECO:0000313" key="19">
    <source>
        <dbReference type="Proteomes" id="UP000190312"/>
    </source>
</evidence>
<evidence type="ECO:0000256" key="10">
    <source>
        <dbReference type="ARBA" id="ARBA00023295"/>
    </source>
</evidence>
<comment type="similarity">
    <text evidence="2 15">Belongs to the glycosyl hydrolase 28 family.</text>
</comment>
<evidence type="ECO:0000256" key="1">
    <source>
        <dbReference type="ARBA" id="ARBA00004613"/>
    </source>
</evidence>
<dbReference type="GO" id="GO:0005576">
    <property type="term" value="C:extracellular region"/>
    <property type="evidence" value="ECO:0007669"/>
    <property type="project" value="UniProtKB-SubCell"/>
</dbReference>
<dbReference type="VEuPathDB" id="FungiDB:AO090023000160"/>
<dbReference type="GO" id="GO:0045490">
    <property type="term" value="P:pectin catabolic process"/>
    <property type="evidence" value="ECO:0007669"/>
    <property type="project" value="UniProtKB-ARBA"/>
</dbReference>
<sequence length="571" mass="61891">MQLLQSSVIAATVGAALVAAVPVELKARDSCTFTSAADAKSGKTSCSTITLSNIEVPAGETLDLTGLNDGTTVIFSGETTFGYKEWEGPLISVSGTNIKVQQASGAKIDGDGSRWWDGKGGNGGKTKPKFFYAHKLDSSSITGLQIYNTPVQGFSIQSDNLNITDVTIDNSAGTAEGHNTDAFDVGSSTYINIDGATVYNQDDCLAINSGSHITFTNGYCDGGHGLSIGSVGGRSDNTVEDVTISNSKVVNSQNGVRIKTVYDATGTVSNVKFEDITLSGITKYGLIVEQDYENGSPTGTPTNGIKVSDITFDKVTGTVESDATDIYILCGSGSCTDWTWSGVSITGDLKPDNIMVKVEDPSILEESAKDEYKDPLPQKIGPDGRTIYLSRNNYGPTLKTTGIITITDFDLFVNGDRPNNGCIQAEIYRAPEVILDAWFTYSADIWSLGVMLWDLLEGKKLFKDVDPLHDQEYNEPNHLAYITSLLGPPPEDILARGRRAGLFYTADGTLRIEARVPATFKFENLIRNIHGDDKRMFIEFVSKMIKWRPEERSTAKELLEDPWLYADFDDD</sequence>
<name>A0A1S9DXN2_ASPOZ</name>
<dbReference type="FunFam" id="2.160.20.10:FF:000002">
    <property type="entry name" value="Endopolygalacturonase D"/>
    <property type="match status" value="1"/>
</dbReference>
<evidence type="ECO:0000256" key="9">
    <source>
        <dbReference type="ARBA" id="ARBA00023157"/>
    </source>
</evidence>
<feature type="signal peptide" evidence="16">
    <location>
        <begin position="1"/>
        <end position="20"/>
    </location>
</feature>
<dbReference type="InterPro" id="IPR001245">
    <property type="entry name" value="Ser-Thr/Tyr_kinase_cat_dom"/>
</dbReference>
<reference evidence="18 19" key="1">
    <citation type="submission" date="2016-10" db="EMBL/GenBank/DDBJ databases">
        <title>Genome sequencing of Aspergillus oryzae BCC7051.</title>
        <authorList>
            <person name="Thammarongtham C."/>
            <person name="Vorapreeda T."/>
            <person name="Nookaew I."/>
            <person name="Srisuk T."/>
            <person name="Land M."/>
            <person name="Jeennor S."/>
            <person name="Laoteng K."/>
        </authorList>
    </citation>
    <scope>NUCLEOTIDE SEQUENCE [LARGE SCALE GENOMIC DNA]</scope>
    <source>
        <strain evidence="18 19">BCC7051</strain>
    </source>
</reference>
<keyword evidence="4" id="KW-0964">Secreted</keyword>
<dbReference type="InterPro" id="IPR011050">
    <property type="entry name" value="Pectin_lyase_fold/virulence"/>
</dbReference>
<feature type="domain" description="Protein kinase" evidence="17">
    <location>
        <begin position="179"/>
        <end position="564"/>
    </location>
</feature>
<dbReference type="Proteomes" id="UP000190312">
    <property type="component" value="Unassembled WGS sequence"/>
</dbReference>
<evidence type="ECO:0000256" key="12">
    <source>
        <dbReference type="ARBA" id="ARBA00034074"/>
    </source>
</evidence>
<evidence type="ECO:0000256" key="5">
    <source>
        <dbReference type="ARBA" id="ARBA00022729"/>
    </source>
</evidence>
<dbReference type="PANTHER" id="PTHR31884">
    <property type="entry name" value="POLYGALACTURONASE"/>
    <property type="match status" value="1"/>
</dbReference>
<dbReference type="PANTHER" id="PTHR31884:SF13">
    <property type="entry name" value="ENDOPOLYGALACTURONASE B"/>
    <property type="match status" value="1"/>
</dbReference>
<dbReference type="GO" id="GO:0004650">
    <property type="term" value="F:polygalacturonase activity"/>
    <property type="evidence" value="ECO:0007669"/>
    <property type="project" value="UniProtKB-EC"/>
</dbReference>
<dbReference type="Gene3D" id="2.160.20.10">
    <property type="entry name" value="Single-stranded right-handed beta-helix, Pectin lyase-like"/>
    <property type="match status" value="1"/>
</dbReference>
<proteinExistence type="inferred from homology"/>
<keyword evidence="10 15" id="KW-0326">Glycosidase</keyword>
<dbReference type="eggNOG" id="ENOG502QTAW">
    <property type="taxonomic scope" value="Eukaryota"/>
</dbReference>
<dbReference type="GO" id="GO:0005524">
    <property type="term" value="F:ATP binding"/>
    <property type="evidence" value="ECO:0007669"/>
    <property type="project" value="InterPro"/>
</dbReference>
<dbReference type="Gene3D" id="1.10.510.10">
    <property type="entry name" value="Transferase(Phosphotransferase) domain 1"/>
    <property type="match status" value="1"/>
</dbReference>
<dbReference type="SMART" id="SM00220">
    <property type="entry name" value="S_TKc"/>
    <property type="match status" value="1"/>
</dbReference>
<dbReference type="InterPro" id="IPR012334">
    <property type="entry name" value="Pectin_lyas_fold"/>
</dbReference>
<evidence type="ECO:0000256" key="3">
    <source>
        <dbReference type="ARBA" id="ARBA00012736"/>
    </source>
</evidence>
<dbReference type="GO" id="GO:0047911">
    <property type="term" value="F:galacturan 1,4-alpha-galacturonidase activity"/>
    <property type="evidence" value="ECO:0007669"/>
    <property type="project" value="UniProtKB-ARBA"/>
</dbReference>
<evidence type="ECO:0000313" key="18">
    <source>
        <dbReference type="EMBL" id="OOO13812.1"/>
    </source>
</evidence>
<accession>A0A1S9DXN2</accession>
<gene>
    <name evidence="18" type="ORF">OAory_01024070</name>
</gene>
<feature type="chain" id="PRO_5012910508" description="endo-polygalacturonase" evidence="16">
    <location>
        <begin position="21"/>
        <end position="571"/>
    </location>
</feature>
<dbReference type="GO" id="GO:0004672">
    <property type="term" value="F:protein kinase activity"/>
    <property type="evidence" value="ECO:0007669"/>
    <property type="project" value="InterPro"/>
</dbReference>
<evidence type="ECO:0000256" key="2">
    <source>
        <dbReference type="ARBA" id="ARBA00008834"/>
    </source>
</evidence>
<dbReference type="GO" id="GO:0071555">
    <property type="term" value="P:cell wall organization"/>
    <property type="evidence" value="ECO:0007669"/>
    <property type="project" value="UniProtKB-KW"/>
</dbReference>
<dbReference type="PROSITE" id="PS00502">
    <property type="entry name" value="POLYGALACTURONASE"/>
    <property type="match status" value="1"/>
</dbReference>
<dbReference type="SUPFAM" id="SSF56112">
    <property type="entry name" value="Protein kinase-like (PK-like)"/>
    <property type="match status" value="1"/>
</dbReference>
<keyword evidence="9" id="KW-1015">Disulfide bond</keyword>
<evidence type="ECO:0000256" key="16">
    <source>
        <dbReference type="SAM" id="SignalP"/>
    </source>
</evidence>
<evidence type="ECO:0000256" key="4">
    <source>
        <dbReference type="ARBA" id="ARBA00022525"/>
    </source>
</evidence>
<evidence type="ECO:0000256" key="13">
    <source>
        <dbReference type="ARBA" id="ARBA00037707"/>
    </source>
</evidence>
<dbReference type="InterPro" id="IPR006626">
    <property type="entry name" value="PbH1"/>
</dbReference>
<comment type="caution">
    <text evidence="18">The sequence shown here is derived from an EMBL/GenBank/DDBJ whole genome shotgun (WGS) entry which is preliminary data.</text>
</comment>
<comment type="function">
    <text evidence="13">Involved in maceration and soft-rotting of plant tissue. Hydrolyzes the 1,4-alpha glycosidic bonds of de-esterified pectate in the smooth region of the plant cell wall.</text>
</comment>
<dbReference type="InterPro" id="IPR000743">
    <property type="entry name" value="Glyco_hydro_28"/>
</dbReference>
<dbReference type="SUPFAM" id="SSF51126">
    <property type="entry name" value="Pectin lyase-like"/>
    <property type="match status" value="1"/>
</dbReference>
<keyword evidence="8" id="KW-0865">Zymogen</keyword>
<keyword evidence="7 15" id="KW-0378">Hydrolase</keyword>
<protein>
    <recommendedName>
        <fullName evidence="3">endo-polygalacturonase</fullName>
        <ecNumber evidence="3">3.2.1.15</ecNumber>
    </recommendedName>
</protein>
<comment type="catalytic activity">
    <reaction evidence="12">
        <text>(1,4-alpha-D-galacturonosyl)n+m + H2O = (1,4-alpha-D-galacturonosyl)n + (1,4-alpha-D-galacturonosyl)m.</text>
        <dbReference type="EC" id="3.2.1.15"/>
    </reaction>
</comment>
<evidence type="ECO:0000256" key="15">
    <source>
        <dbReference type="RuleBase" id="RU361169"/>
    </source>
</evidence>
<keyword evidence="5 16" id="KW-0732">Signal</keyword>
<dbReference type="OrthoDB" id="1546079at2759"/>
<evidence type="ECO:0000256" key="8">
    <source>
        <dbReference type="ARBA" id="ARBA00023145"/>
    </source>
</evidence>
<evidence type="ECO:0000256" key="7">
    <source>
        <dbReference type="ARBA" id="ARBA00022801"/>
    </source>
</evidence>
<evidence type="ECO:0000256" key="14">
    <source>
        <dbReference type="PROSITE-ProRule" id="PRU10052"/>
    </source>
</evidence>
<dbReference type="VEuPathDB" id="FungiDB:AO090023000161"/>
<dbReference type="InterPro" id="IPR000719">
    <property type="entry name" value="Prot_kinase_dom"/>
</dbReference>
<dbReference type="SMART" id="SM00710">
    <property type="entry name" value="PbH1"/>
    <property type="match status" value="6"/>
</dbReference>
<evidence type="ECO:0000256" key="11">
    <source>
        <dbReference type="ARBA" id="ARBA00023316"/>
    </source>
</evidence>
<evidence type="ECO:0000259" key="17">
    <source>
        <dbReference type="PROSITE" id="PS50011"/>
    </source>
</evidence>
<keyword evidence="11" id="KW-0961">Cell wall biogenesis/degradation</keyword>
<dbReference type="InterPro" id="IPR050434">
    <property type="entry name" value="Glycosyl_hydrlase_28"/>
</dbReference>
<dbReference type="AlphaFoldDB" id="A0A1S9DXN2"/>